<dbReference type="EMBL" id="GBRH01236472">
    <property type="protein sequence ID" value="JAD61423.1"/>
    <property type="molecule type" value="Transcribed_RNA"/>
</dbReference>
<sequence>MQFIILYLKHNRACNLKFYMDVEHNITYGW</sequence>
<evidence type="ECO:0000313" key="1">
    <source>
        <dbReference type="EMBL" id="JAD61423.1"/>
    </source>
</evidence>
<name>A0A0A9BGX9_ARUDO</name>
<proteinExistence type="predicted"/>
<dbReference type="AlphaFoldDB" id="A0A0A9BGX9"/>
<organism evidence="1">
    <name type="scientific">Arundo donax</name>
    <name type="common">Giant reed</name>
    <name type="synonym">Donax arundinaceus</name>
    <dbReference type="NCBI Taxonomy" id="35708"/>
    <lineage>
        <taxon>Eukaryota</taxon>
        <taxon>Viridiplantae</taxon>
        <taxon>Streptophyta</taxon>
        <taxon>Embryophyta</taxon>
        <taxon>Tracheophyta</taxon>
        <taxon>Spermatophyta</taxon>
        <taxon>Magnoliopsida</taxon>
        <taxon>Liliopsida</taxon>
        <taxon>Poales</taxon>
        <taxon>Poaceae</taxon>
        <taxon>PACMAD clade</taxon>
        <taxon>Arundinoideae</taxon>
        <taxon>Arundineae</taxon>
        <taxon>Arundo</taxon>
    </lineage>
</organism>
<accession>A0A0A9BGX9</accession>
<reference evidence="1" key="2">
    <citation type="journal article" date="2015" name="Data Brief">
        <title>Shoot transcriptome of the giant reed, Arundo donax.</title>
        <authorList>
            <person name="Barrero R.A."/>
            <person name="Guerrero F.D."/>
            <person name="Moolhuijzen P."/>
            <person name="Goolsby J.A."/>
            <person name="Tidwell J."/>
            <person name="Bellgard S.E."/>
            <person name="Bellgard M.I."/>
        </authorList>
    </citation>
    <scope>NUCLEOTIDE SEQUENCE</scope>
    <source>
        <tissue evidence="1">Shoot tissue taken approximately 20 cm above the soil surface</tissue>
    </source>
</reference>
<reference evidence="1" key="1">
    <citation type="submission" date="2014-09" db="EMBL/GenBank/DDBJ databases">
        <authorList>
            <person name="Magalhaes I.L.F."/>
            <person name="Oliveira U."/>
            <person name="Santos F.R."/>
            <person name="Vidigal T.H.D.A."/>
            <person name="Brescovit A.D."/>
            <person name="Santos A.J."/>
        </authorList>
    </citation>
    <scope>NUCLEOTIDE SEQUENCE</scope>
    <source>
        <tissue evidence="1">Shoot tissue taken approximately 20 cm above the soil surface</tissue>
    </source>
</reference>
<protein>
    <submittedName>
        <fullName evidence="1">Uncharacterized protein</fullName>
    </submittedName>
</protein>